<gene>
    <name evidence="1" type="ORF">M9H77_26455</name>
</gene>
<dbReference type="Proteomes" id="UP001060085">
    <property type="component" value="Linkage Group LG06"/>
</dbReference>
<keyword evidence="2" id="KW-1185">Reference proteome</keyword>
<evidence type="ECO:0000313" key="1">
    <source>
        <dbReference type="EMBL" id="KAI5657662.1"/>
    </source>
</evidence>
<name>A0ACC0ACG1_CATRO</name>
<reference evidence="2" key="1">
    <citation type="journal article" date="2023" name="Nat. Plants">
        <title>Single-cell RNA sequencing provides a high-resolution roadmap for understanding the multicellular compartmentation of specialized metabolism.</title>
        <authorList>
            <person name="Sun S."/>
            <person name="Shen X."/>
            <person name="Li Y."/>
            <person name="Li Y."/>
            <person name="Wang S."/>
            <person name="Li R."/>
            <person name="Zhang H."/>
            <person name="Shen G."/>
            <person name="Guo B."/>
            <person name="Wei J."/>
            <person name="Xu J."/>
            <person name="St-Pierre B."/>
            <person name="Chen S."/>
            <person name="Sun C."/>
        </authorList>
    </citation>
    <scope>NUCLEOTIDE SEQUENCE [LARGE SCALE GENOMIC DNA]</scope>
</reference>
<dbReference type="EMBL" id="CM044706">
    <property type="protein sequence ID" value="KAI5657662.1"/>
    <property type="molecule type" value="Genomic_DNA"/>
</dbReference>
<organism evidence="1 2">
    <name type="scientific">Catharanthus roseus</name>
    <name type="common">Madagascar periwinkle</name>
    <name type="synonym">Vinca rosea</name>
    <dbReference type="NCBI Taxonomy" id="4058"/>
    <lineage>
        <taxon>Eukaryota</taxon>
        <taxon>Viridiplantae</taxon>
        <taxon>Streptophyta</taxon>
        <taxon>Embryophyta</taxon>
        <taxon>Tracheophyta</taxon>
        <taxon>Spermatophyta</taxon>
        <taxon>Magnoliopsida</taxon>
        <taxon>eudicotyledons</taxon>
        <taxon>Gunneridae</taxon>
        <taxon>Pentapetalae</taxon>
        <taxon>asterids</taxon>
        <taxon>lamiids</taxon>
        <taxon>Gentianales</taxon>
        <taxon>Apocynaceae</taxon>
        <taxon>Rauvolfioideae</taxon>
        <taxon>Vinceae</taxon>
        <taxon>Catharanthinae</taxon>
        <taxon>Catharanthus</taxon>
    </lineage>
</organism>
<proteinExistence type="predicted"/>
<accession>A0ACC0ACG1</accession>
<protein>
    <submittedName>
        <fullName evidence="1">Uncharacterized protein</fullName>
    </submittedName>
</protein>
<sequence>MGFAKNEKGMLVKGAQDDNESDEDDEDNKGQEAMDVDEEEKEQKMHKKSLKGNLQRSKISLNTTRVYEDEVIKSNTLKTRRIVRGILLENRSTDFGYGEN</sequence>
<evidence type="ECO:0000313" key="2">
    <source>
        <dbReference type="Proteomes" id="UP001060085"/>
    </source>
</evidence>
<comment type="caution">
    <text evidence="1">The sequence shown here is derived from an EMBL/GenBank/DDBJ whole genome shotgun (WGS) entry which is preliminary data.</text>
</comment>